<dbReference type="GO" id="GO:0005524">
    <property type="term" value="F:ATP binding"/>
    <property type="evidence" value="ECO:0007669"/>
    <property type="project" value="UniProtKB-KW"/>
</dbReference>
<dbReference type="Pfam" id="PF00294">
    <property type="entry name" value="PfkB"/>
    <property type="match status" value="1"/>
</dbReference>
<keyword evidence="2 6" id="KW-0808">Transferase</keyword>
<dbReference type="PROSITE" id="PS00584">
    <property type="entry name" value="PFKB_KINASES_2"/>
    <property type="match status" value="1"/>
</dbReference>
<gene>
    <name evidence="8" type="ORF">HNR44_001992</name>
</gene>
<evidence type="ECO:0000256" key="5">
    <source>
        <dbReference type="ARBA" id="ARBA00022840"/>
    </source>
</evidence>
<dbReference type="AlphaFoldDB" id="A0A841PQB2"/>
<dbReference type="CDD" id="cd01167">
    <property type="entry name" value="bac_FRK"/>
    <property type="match status" value="1"/>
</dbReference>
<dbReference type="InterPro" id="IPR002173">
    <property type="entry name" value="Carboh/pur_kinase_PfkB_CS"/>
</dbReference>
<dbReference type="GO" id="GO:0006000">
    <property type="term" value="P:fructose metabolic process"/>
    <property type="evidence" value="ECO:0007669"/>
    <property type="project" value="UniProtKB-ARBA"/>
</dbReference>
<feature type="domain" description="Carbohydrate kinase PfkB" evidence="7">
    <location>
        <begin position="1"/>
        <end position="303"/>
    </location>
</feature>
<dbReference type="PANTHER" id="PTHR43085">
    <property type="entry name" value="HEXOKINASE FAMILY MEMBER"/>
    <property type="match status" value="1"/>
</dbReference>
<dbReference type="SUPFAM" id="SSF53613">
    <property type="entry name" value="Ribokinase-like"/>
    <property type="match status" value="1"/>
</dbReference>
<comment type="similarity">
    <text evidence="1 6">Belongs to the carbohydrate kinase PfkB family.</text>
</comment>
<organism evidence="8 9">
    <name type="scientific">Geomicrobium halophilum</name>
    <dbReference type="NCBI Taxonomy" id="549000"/>
    <lineage>
        <taxon>Bacteria</taxon>
        <taxon>Bacillati</taxon>
        <taxon>Bacillota</taxon>
        <taxon>Bacilli</taxon>
        <taxon>Bacillales</taxon>
        <taxon>Geomicrobium</taxon>
    </lineage>
</organism>
<dbReference type="InterPro" id="IPR002139">
    <property type="entry name" value="Ribo/fructo_kinase"/>
</dbReference>
<evidence type="ECO:0000259" key="7">
    <source>
        <dbReference type="Pfam" id="PF00294"/>
    </source>
</evidence>
<keyword evidence="5" id="KW-0067">ATP-binding</keyword>
<accession>A0A841PQB2</accession>
<name>A0A841PQB2_9BACL</name>
<dbReference type="InterPro" id="IPR050306">
    <property type="entry name" value="PfkB_Carbo_kinase"/>
</dbReference>
<evidence type="ECO:0000256" key="1">
    <source>
        <dbReference type="ARBA" id="ARBA00010688"/>
    </source>
</evidence>
<dbReference type="RefSeq" id="WP_184403941.1">
    <property type="nucleotide sequence ID" value="NZ_JACHHJ010000002.1"/>
</dbReference>
<dbReference type="EC" id="2.7.1.4" evidence="8"/>
<keyword evidence="9" id="KW-1185">Reference proteome</keyword>
<evidence type="ECO:0000256" key="4">
    <source>
        <dbReference type="ARBA" id="ARBA00022777"/>
    </source>
</evidence>
<evidence type="ECO:0000313" key="8">
    <source>
        <dbReference type="EMBL" id="MBB6450014.1"/>
    </source>
</evidence>
<dbReference type="InterPro" id="IPR011611">
    <property type="entry name" value="PfkB_dom"/>
</dbReference>
<dbReference type="PRINTS" id="PR00990">
    <property type="entry name" value="RIBOKINASE"/>
</dbReference>
<evidence type="ECO:0000313" key="9">
    <source>
        <dbReference type="Proteomes" id="UP000568839"/>
    </source>
</evidence>
<dbReference type="GO" id="GO:0008865">
    <property type="term" value="F:fructokinase activity"/>
    <property type="evidence" value="ECO:0007669"/>
    <property type="project" value="UniProtKB-EC"/>
</dbReference>
<proteinExistence type="inferred from homology"/>
<protein>
    <submittedName>
        <fullName evidence="8">Fructokinase</fullName>
        <ecNumber evidence="8">2.7.1.4</ecNumber>
    </submittedName>
</protein>
<keyword evidence="4 6" id="KW-0418">Kinase</keyword>
<keyword evidence="3" id="KW-0547">Nucleotide-binding</keyword>
<dbReference type="PANTHER" id="PTHR43085:SF1">
    <property type="entry name" value="PSEUDOURIDINE KINASE-RELATED"/>
    <property type="match status" value="1"/>
</dbReference>
<sequence>MNRIISLGELLIDMSPLAFTEKPSFQANIGGAPLNMLSALAKWGKNTTFIGKVGDDVFGKQIKQELHTLNIDTHAIQVAEREKTTLTFVTLQADGERSFDFYRSPGADQLLQPSELNPDMFTQNTVFHHGSLSLSHEPSRGATFQALALAEKNEMLISYDPNIRLGLWESSDEARQIILEAMSYTDILKVSEEELLFLTEETTVSQAIQHLRAIHNIPLIFVTFGAKGCYYYGTHGNGYVSAFKVNAIDSTGAGDAFMAGILYGILENSKSIHYIQDEELQKIAAFANYVAGQTTTQSGGFNVVPSLEEIPAVYQTKSIESE</sequence>
<evidence type="ECO:0000256" key="3">
    <source>
        <dbReference type="ARBA" id="ARBA00022741"/>
    </source>
</evidence>
<dbReference type="Proteomes" id="UP000568839">
    <property type="component" value="Unassembled WGS sequence"/>
</dbReference>
<evidence type="ECO:0000256" key="2">
    <source>
        <dbReference type="ARBA" id="ARBA00022679"/>
    </source>
</evidence>
<dbReference type="InterPro" id="IPR029056">
    <property type="entry name" value="Ribokinase-like"/>
</dbReference>
<dbReference type="EMBL" id="JACHHJ010000002">
    <property type="protein sequence ID" value="MBB6450014.1"/>
    <property type="molecule type" value="Genomic_DNA"/>
</dbReference>
<comment type="caution">
    <text evidence="8">The sequence shown here is derived from an EMBL/GenBank/DDBJ whole genome shotgun (WGS) entry which is preliminary data.</text>
</comment>
<evidence type="ECO:0000256" key="6">
    <source>
        <dbReference type="RuleBase" id="RU003704"/>
    </source>
</evidence>
<reference evidence="8 9" key="1">
    <citation type="submission" date="2020-08" db="EMBL/GenBank/DDBJ databases">
        <title>Genomic Encyclopedia of Type Strains, Phase IV (KMG-IV): sequencing the most valuable type-strain genomes for metagenomic binning, comparative biology and taxonomic classification.</title>
        <authorList>
            <person name="Goeker M."/>
        </authorList>
    </citation>
    <scope>NUCLEOTIDE SEQUENCE [LARGE SCALE GENOMIC DNA]</scope>
    <source>
        <strain evidence="8 9">DSM 21769</strain>
    </source>
</reference>
<dbReference type="Gene3D" id="3.40.1190.20">
    <property type="match status" value="1"/>
</dbReference>